<dbReference type="Proteomes" id="UP000324222">
    <property type="component" value="Unassembled WGS sequence"/>
</dbReference>
<sequence>MFRVARWGLCAPPAVLQETLTPLSSVPAGGLGVHATARGSRKVEALWGRGTHFRGVAMQARSGRERLAGVSREGVRACQGQDLKIRACHALKHPPRPRRPRYCLQGLVYPSRRRQHRRDVVSMGCSSFQEAPFTLLPSFPDLRLLHLSTSPPLRPIATPSVTPQAACPVTPHTHTRQMADT</sequence>
<accession>A0A5B7JIS4</accession>
<name>A0A5B7JIS4_PORTR</name>
<proteinExistence type="predicted"/>
<dbReference type="AlphaFoldDB" id="A0A5B7JIS4"/>
<comment type="caution">
    <text evidence="1">The sequence shown here is derived from an EMBL/GenBank/DDBJ whole genome shotgun (WGS) entry which is preliminary data.</text>
</comment>
<gene>
    <name evidence="1" type="ORF">E2C01_089332</name>
</gene>
<protein>
    <submittedName>
        <fullName evidence="1">Uncharacterized protein</fullName>
    </submittedName>
</protein>
<evidence type="ECO:0000313" key="2">
    <source>
        <dbReference type="Proteomes" id="UP000324222"/>
    </source>
</evidence>
<reference evidence="1 2" key="1">
    <citation type="submission" date="2019-05" db="EMBL/GenBank/DDBJ databases">
        <title>Another draft genome of Portunus trituberculatus and its Hox gene families provides insights of decapod evolution.</title>
        <authorList>
            <person name="Jeong J.-H."/>
            <person name="Song I."/>
            <person name="Kim S."/>
            <person name="Choi T."/>
            <person name="Kim D."/>
            <person name="Ryu S."/>
            <person name="Kim W."/>
        </authorList>
    </citation>
    <scope>NUCLEOTIDE SEQUENCE [LARGE SCALE GENOMIC DNA]</scope>
    <source>
        <tissue evidence="1">Muscle</tissue>
    </source>
</reference>
<dbReference type="EMBL" id="VSRR010097530">
    <property type="protein sequence ID" value="MPC94176.1"/>
    <property type="molecule type" value="Genomic_DNA"/>
</dbReference>
<keyword evidence="2" id="KW-1185">Reference proteome</keyword>
<evidence type="ECO:0000313" key="1">
    <source>
        <dbReference type="EMBL" id="MPC94176.1"/>
    </source>
</evidence>
<organism evidence="1 2">
    <name type="scientific">Portunus trituberculatus</name>
    <name type="common">Swimming crab</name>
    <name type="synonym">Neptunus trituberculatus</name>
    <dbReference type="NCBI Taxonomy" id="210409"/>
    <lineage>
        <taxon>Eukaryota</taxon>
        <taxon>Metazoa</taxon>
        <taxon>Ecdysozoa</taxon>
        <taxon>Arthropoda</taxon>
        <taxon>Crustacea</taxon>
        <taxon>Multicrustacea</taxon>
        <taxon>Malacostraca</taxon>
        <taxon>Eumalacostraca</taxon>
        <taxon>Eucarida</taxon>
        <taxon>Decapoda</taxon>
        <taxon>Pleocyemata</taxon>
        <taxon>Brachyura</taxon>
        <taxon>Eubrachyura</taxon>
        <taxon>Portunoidea</taxon>
        <taxon>Portunidae</taxon>
        <taxon>Portuninae</taxon>
        <taxon>Portunus</taxon>
    </lineage>
</organism>